<dbReference type="InterPro" id="IPR002731">
    <property type="entry name" value="ATPase_BadF"/>
</dbReference>
<protein>
    <submittedName>
        <fullName evidence="2">BadF/BadG/BcrA/BcrD ATPase family protein</fullName>
    </submittedName>
</protein>
<keyword evidence="3" id="KW-1185">Reference proteome</keyword>
<dbReference type="Proteomes" id="UP001330812">
    <property type="component" value="Chromosome"/>
</dbReference>
<evidence type="ECO:0000259" key="1">
    <source>
        <dbReference type="Pfam" id="PF01869"/>
    </source>
</evidence>
<organism evidence="2 3">
    <name type="scientific">Amycolatopsis rhabdoformis</name>
    <dbReference type="NCBI Taxonomy" id="1448059"/>
    <lineage>
        <taxon>Bacteria</taxon>
        <taxon>Bacillati</taxon>
        <taxon>Actinomycetota</taxon>
        <taxon>Actinomycetes</taxon>
        <taxon>Pseudonocardiales</taxon>
        <taxon>Pseudonocardiaceae</taxon>
        <taxon>Amycolatopsis</taxon>
    </lineage>
</organism>
<evidence type="ECO:0000313" key="2">
    <source>
        <dbReference type="EMBL" id="WSE27611.1"/>
    </source>
</evidence>
<proteinExistence type="predicted"/>
<dbReference type="Pfam" id="PF01869">
    <property type="entry name" value="BcrAD_BadFG"/>
    <property type="match status" value="1"/>
</dbReference>
<accession>A0ABZ1I1F3</accession>
<gene>
    <name evidence="2" type="ORF">VSH64_32820</name>
</gene>
<evidence type="ECO:0000313" key="3">
    <source>
        <dbReference type="Proteomes" id="UP001330812"/>
    </source>
</evidence>
<dbReference type="EMBL" id="CP142149">
    <property type="protein sequence ID" value="WSE27611.1"/>
    <property type="molecule type" value="Genomic_DNA"/>
</dbReference>
<dbReference type="PANTHER" id="PTHR43190:SF3">
    <property type="entry name" value="N-ACETYL-D-GLUCOSAMINE KINASE"/>
    <property type="match status" value="1"/>
</dbReference>
<name>A0ABZ1I1F3_9PSEU</name>
<dbReference type="SUPFAM" id="SSF53067">
    <property type="entry name" value="Actin-like ATPase domain"/>
    <property type="match status" value="1"/>
</dbReference>
<feature type="domain" description="ATPase BadF/BadG/BcrA/BcrD type" evidence="1">
    <location>
        <begin position="5"/>
        <end position="335"/>
    </location>
</feature>
<dbReference type="InterPro" id="IPR043129">
    <property type="entry name" value="ATPase_NBD"/>
</dbReference>
<dbReference type="InterPro" id="IPR052519">
    <property type="entry name" value="Euk-type_GlcNAc_Kinase"/>
</dbReference>
<reference evidence="2 3" key="1">
    <citation type="journal article" date="2015" name="Int. J. Syst. Evol. Microbiol.">
        <title>Amycolatopsis rhabdoformis sp. nov., an actinomycete isolated from a tropical forest soil.</title>
        <authorList>
            <person name="Souza W.R."/>
            <person name="Silva R.E."/>
            <person name="Goodfellow M."/>
            <person name="Busarakam K."/>
            <person name="Figueiro F.S."/>
            <person name="Ferreira D."/>
            <person name="Rodrigues-Filho E."/>
            <person name="Moraes L.A.B."/>
            <person name="Zucchi T.D."/>
        </authorList>
    </citation>
    <scope>NUCLEOTIDE SEQUENCE [LARGE SCALE GENOMIC DNA]</scope>
    <source>
        <strain evidence="2 3">NCIMB 14900</strain>
    </source>
</reference>
<dbReference type="RefSeq" id="WP_326566621.1">
    <property type="nucleotide sequence ID" value="NZ_CP142149.1"/>
</dbReference>
<dbReference type="Gene3D" id="3.30.420.40">
    <property type="match status" value="2"/>
</dbReference>
<dbReference type="PANTHER" id="PTHR43190">
    <property type="entry name" value="N-ACETYL-D-GLUCOSAMINE KINASE"/>
    <property type="match status" value="1"/>
</dbReference>
<sequence length="350" mass="34707">MSLVVGVDAGGTSTRAIVVDATGAVLGSATAGGANPNSHPPAEAAARIASAIETALGGRTGVRAAVVGLAGVSKLSDPAVAAVFAQAWQRIGLAGAVRTVADAEVAYASATSAPDGTVLVAGTGSIAGRIRARRMTGTAGGYGWLLGDEGSAFWLGREAVRSTLEALGRGPELGGLAAAVLAEAFGPSAVDAREGAPEAALEVRREPLTDSDRTRLDNRDFPNSPVTEANRLGTARALITKVNAEPPIRLARFAPLVSAAAAAGEPVADEIVTRAAELLVATALATRDPGEKTPVVLVGSVLTGTGPVGPLVRAGLAGLDVLTSSDGVLGAAWLAAVDAWGEAAARPSGR</sequence>